<name>A0A0M3HR21_ASCLU</name>
<evidence type="ECO:0000313" key="2">
    <source>
        <dbReference type="WBParaSite" id="ALUE_0000465901-mRNA-1"/>
    </source>
</evidence>
<dbReference type="AlphaFoldDB" id="A0A0M3HR21"/>
<evidence type="ECO:0000313" key="1">
    <source>
        <dbReference type="Proteomes" id="UP000036681"/>
    </source>
</evidence>
<dbReference type="Proteomes" id="UP000036681">
    <property type="component" value="Unplaced"/>
</dbReference>
<organism evidence="1 2">
    <name type="scientific">Ascaris lumbricoides</name>
    <name type="common">Giant roundworm</name>
    <dbReference type="NCBI Taxonomy" id="6252"/>
    <lineage>
        <taxon>Eukaryota</taxon>
        <taxon>Metazoa</taxon>
        <taxon>Ecdysozoa</taxon>
        <taxon>Nematoda</taxon>
        <taxon>Chromadorea</taxon>
        <taxon>Rhabditida</taxon>
        <taxon>Spirurina</taxon>
        <taxon>Ascaridomorpha</taxon>
        <taxon>Ascaridoidea</taxon>
        <taxon>Ascarididae</taxon>
        <taxon>Ascaris</taxon>
    </lineage>
</organism>
<accession>A0A0M3HR21</accession>
<sequence>MQVTVRRISMCRTTQRTRAVLSLIPVVHRLGFAKDKTNRAFVHSVETNFCCVQDDGVAEVRYVERKSSTAWWNECSIWLLVLLGALLDCGKEDGAEMVERVWQQ</sequence>
<dbReference type="WBParaSite" id="ALUE_0000465901-mRNA-1">
    <property type="protein sequence ID" value="ALUE_0000465901-mRNA-1"/>
    <property type="gene ID" value="ALUE_0000465901"/>
</dbReference>
<protein>
    <submittedName>
        <fullName evidence="2">Uncharacterized protein</fullName>
    </submittedName>
</protein>
<proteinExistence type="predicted"/>
<keyword evidence="1" id="KW-1185">Reference proteome</keyword>
<reference evidence="2" key="1">
    <citation type="submission" date="2017-02" db="UniProtKB">
        <authorList>
            <consortium name="WormBaseParasite"/>
        </authorList>
    </citation>
    <scope>IDENTIFICATION</scope>
</reference>